<dbReference type="AlphaFoldDB" id="A0A9Q0ALG7"/>
<dbReference type="Proteomes" id="UP000829685">
    <property type="component" value="Unassembled WGS sequence"/>
</dbReference>
<comment type="caution">
    <text evidence="1">The sequence shown here is derived from an EMBL/GenBank/DDBJ whole genome shotgun (WGS) entry which is preliminary data.</text>
</comment>
<dbReference type="EMBL" id="JAFIMR010000036">
    <property type="protein sequence ID" value="KAI1858603.1"/>
    <property type="molecule type" value="Genomic_DNA"/>
</dbReference>
<keyword evidence="2" id="KW-1185">Reference proteome</keyword>
<organism evidence="1 2">
    <name type="scientific">Neoarthrinium moseri</name>
    <dbReference type="NCBI Taxonomy" id="1658444"/>
    <lineage>
        <taxon>Eukaryota</taxon>
        <taxon>Fungi</taxon>
        <taxon>Dikarya</taxon>
        <taxon>Ascomycota</taxon>
        <taxon>Pezizomycotina</taxon>
        <taxon>Sordariomycetes</taxon>
        <taxon>Xylariomycetidae</taxon>
        <taxon>Amphisphaeriales</taxon>
        <taxon>Apiosporaceae</taxon>
        <taxon>Neoarthrinium</taxon>
    </lineage>
</organism>
<evidence type="ECO:0000313" key="1">
    <source>
        <dbReference type="EMBL" id="KAI1858603.1"/>
    </source>
</evidence>
<evidence type="ECO:0000313" key="2">
    <source>
        <dbReference type="Proteomes" id="UP000829685"/>
    </source>
</evidence>
<proteinExistence type="predicted"/>
<gene>
    <name evidence="1" type="ORF">JX265_010696</name>
</gene>
<dbReference type="OrthoDB" id="10266999at2759"/>
<accession>A0A9Q0ALG7</accession>
<protein>
    <submittedName>
        <fullName evidence="1">Uncharacterized protein</fullName>
    </submittedName>
</protein>
<reference evidence="1" key="1">
    <citation type="submission" date="2021-03" db="EMBL/GenBank/DDBJ databases">
        <title>Revisited historic fungal species revealed as producer of novel bioactive compounds through whole genome sequencing and comparative genomics.</title>
        <authorList>
            <person name="Vignolle G.A."/>
            <person name="Hochenegger N."/>
            <person name="Mach R.L."/>
            <person name="Mach-Aigner A.R."/>
            <person name="Javad Rahimi M."/>
            <person name="Salim K.A."/>
            <person name="Chan C.M."/>
            <person name="Lim L.B.L."/>
            <person name="Cai F."/>
            <person name="Druzhinina I.S."/>
            <person name="U'Ren J.M."/>
            <person name="Derntl C."/>
        </authorList>
    </citation>
    <scope>NUCLEOTIDE SEQUENCE</scope>
    <source>
        <strain evidence="1">TUCIM 5799</strain>
    </source>
</reference>
<sequence>MGGVAAKAVGVHYTGRPVVRKSLRARQRNSMPKPLKIPAKVPEEAQSKSAPLVMSHQINCVPPSCPLRLPVLPMPETVKALDLDTDTETEVGIPLEDVDRDEAKMAPTPPSLTDFSNYLGISIMDEVCDDSSVTLAGSETYSRVQSVDDLYGWEAELTRKVSCGIAATNACHCDSFDYRRANGHKRSLLHRVFSIPSSRRT</sequence>
<name>A0A9Q0ALG7_9PEZI</name>